<name>U6LXZ0_9EIME</name>
<reference evidence="2" key="1">
    <citation type="submission" date="2013-10" db="EMBL/GenBank/DDBJ databases">
        <title>Genomic analysis of the causative agents of coccidiosis in chickens.</title>
        <authorList>
            <person name="Reid A.J."/>
            <person name="Blake D."/>
            <person name="Billington K."/>
            <person name="Browne H."/>
            <person name="Dunn M."/>
            <person name="Hung S."/>
            <person name="Kawahara F."/>
            <person name="Miranda-Saavedra D."/>
            <person name="Mourier T."/>
            <person name="Nagra H."/>
            <person name="Otto T.D."/>
            <person name="Rawlings N."/>
            <person name="Sanchez A."/>
            <person name="Sanders M."/>
            <person name="Subramaniam C."/>
            <person name="Tay Y."/>
            <person name="Dear P."/>
            <person name="Doerig C."/>
            <person name="Gruber A."/>
            <person name="Parkinson J."/>
            <person name="Shirley M."/>
            <person name="Wan K.L."/>
            <person name="Berriman M."/>
            <person name="Tomley F."/>
            <person name="Pain A."/>
        </authorList>
    </citation>
    <scope>NUCLEOTIDE SEQUENCE [LARGE SCALE GENOMIC DNA]</scope>
    <source>
        <strain evidence="2">Houghton</strain>
    </source>
</reference>
<evidence type="ECO:0000313" key="2">
    <source>
        <dbReference type="EMBL" id="CDJ53434.1"/>
    </source>
</evidence>
<accession>U6LXZ0</accession>
<feature type="compositionally biased region" description="Low complexity" evidence="1">
    <location>
        <begin position="91"/>
        <end position="103"/>
    </location>
</feature>
<keyword evidence="3" id="KW-1185">Reference proteome</keyword>
<dbReference type="Proteomes" id="UP000030750">
    <property type="component" value="Unassembled WGS sequence"/>
</dbReference>
<proteinExistence type="predicted"/>
<dbReference type="AlphaFoldDB" id="U6LXZ0"/>
<organism evidence="2 3">
    <name type="scientific">Eimeria brunetti</name>
    <dbReference type="NCBI Taxonomy" id="51314"/>
    <lineage>
        <taxon>Eukaryota</taxon>
        <taxon>Sar</taxon>
        <taxon>Alveolata</taxon>
        <taxon>Apicomplexa</taxon>
        <taxon>Conoidasida</taxon>
        <taxon>Coccidia</taxon>
        <taxon>Eucoccidiorida</taxon>
        <taxon>Eimeriorina</taxon>
        <taxon>Eimeriidae</taxon>
        <taxon>Eimeria</taxon>
    </lineage>
</organism>
<dbReference type="OrthoDB" id="10253254at2759"/>
<feature type="compositionally biased region" description="Low complexity" evidence="1">
    <location>
        <begin position="213"/>
        <end position="227"/>
    </location>
</feature>
<feature type="compositionally biased region" description="Low complexity" evidence="1">
    <location>
        <begin position="110"/>
        <end position="122"/>
    </location>
</feature>
<gene>
    <name evidence="2" type="ORF">EBH_0007450</name>
</gene>
<dbReference type="Gene3D" id="2.40.50.140">
    <property type="entry name" value="Nucleic acid-binding proteins"/>
    <property type="match status" value="1"/>
</dbReference>
<evidence type="ECO:0000256" key="1">
    <source>
        <dbReference type="SAM" id="MobiDB-lite"/>
    </source>
</evidence>
<sequence>MEQLERLSLVSRIATELHNHWGISDKDLAEFVLHLGEESESLEEFRAKLKSNGSAVTHALAVSLYTSISKFVARSKNPKSAAATAAGAAAAAGGSSSTPSPGAVKDSKDPPSSSSSSGSSSGTKPLPPNAFSLSHHPPTEKELKFPGLCMQNRFDRPELQLARPDEHAPLSLHAQRLLEREKDEKELMKEQQEAFNRAKNGGYWGDRDGNKHSSSSSSNSNRGSLSATGANAVPVGGGAGAAAAAAAAADESLNFCGRKGAPLHRYGIYDGVVSRVMEYGAFVQLELQEGRREGLLHVADMSRPDGGPCVNA</sequence>
<evidence type="ECO:0000313" key="3">
    <source>
        <dbReference type="Proteomes" id="UP000030750"/>
    </source>
</evidence>
<dbReference type="VEuPathDB" id="ToxoDB:EBH_0007450"/>
<dbReference type="EMBL" id="HG713333">
    <property type="protein sequence ID" value="CDJ53434.1"/>
    <property type="molecule type" value="Genomic_DNA"/>
</dbReference>
<dbReference type="InterPro" id="IPR012340">
    <property type="entry name" value="NA-bd_OB-fold"/>
</dbReference>
<protein>
    <submittedName>
        <fullName evidence="2">Uncharacterized protein</fullName>
    </submittedName>
</protein>
<reference evidence="2" key="2">
    <citation type="submission" date="2013-10" db="EMBL/GenBank/DDBJ databases">
        <authorList>
            <person name="Aslett M."/>
        </authorList>
    </citation>
    <scope>NUCLEOTIDE SEQUENCE [LARGE SCALE GENOMIC DNA]</scope>
    <source>
        <strain evidence="2">Houghton</strain>
    </source>
</reference>
<feature type="region of interest" description="Disordered" evidence="1">
    <location>
        <begin position="91"/>
        <end position="143"/>
    </location>
</feature>
<feature type="region of interest" description="Disordered" evidence="1">
    <location>
        <begin position="196"/>
        <end position="227"/>
    </location>
</feature>